<proteinExistence type="predicted"/>
<feature type="region of interest" description="Disordered" evidence="1">
    <location>
        <begin position="502"/>
        <end position="528"/>
    </location>
</feature>
<feature type="compositionally biased region" description="Pro residues" evidence="1">
    <location>
        <begin position="506"/>
        <end position="515"/>
    </location>
</feature>
<name>A0A6C0EZW5_9ZZZZ</name>
<reference evidence="2" key="1">
    <citation type="journal article" date="2020" name="Nature">
        <title>Giant virus diversity and host interactions through global metagenomics.</title>
        <authorList>
            <person name="Schulz F."/>
            <person name="Roux S."/>
            <person name="Paez-Espino D."/>
            <person name="Jungbluth S."/>
            <person name="Walsh D.A."/>
            <person name="Denef V.J."/>
            <person name="McMahon K.D."/>
            <person name="Konstantinidis K.T."/>
            <person name="Eloe-Fadrosh E.A."/>
            <person name="Kyrpides N.C."/>
            <person name="Woyke T."/>
        </authorList>
    </citation>
    <scope>NUCLEOTIDE SEQUENCE</scope>
    <source>
        <strain evidence="2">GVMAG-M-3300009163-63</strain>
    </source>
</reference>
<accession>A0A6C0EZW5</accession>
<organism evidence="2">
    <name type="scientific">viral metagenome</name>
    <dbReference type="NCBI Taxonomy" id="1070528"/>
    <lineage>
        <taxon>unclassified sequences</taxon>
        <taxon>metagenomes</taxon>
        <taxon>organismal metagenomes</taxon>
    </lineage>
</organism>
<dbReference type="EMBL" id="MN739008">
    <property type="protein sequence ID" value="QHT34756.1"/>
    <property type="molecule type" value="Genomic_DNA"/>
</dbReference>
<feature type="compositionally biased region" description="Basic residues" evidence="1">
    <location>
        <begin position="381"/>
        <end position="397"/>
    </location>
</feature>
<evidence type="ECO:0000256" key="1">
    <source>
        <dbReference type="SAM" id="MobiDB-lite"/>
    </source>
</evidence>
<feature type="region of interest" description="Disordered" evidence="1">
    <location>
        <begin position="375"/>
        <end position="397"/>
    </location>
</feature>
<sequence>MGVNTSRSQSAQQREAQILALKAEEKRAADAAITSMYKKEFKREKEKQARAAREIKILSREEIPGSAPPVPGSAPPVPGTMQQERERDVGQTNLFVKTDNNFKFVLDRSVSHESEFDFKEAENALTAMVPITMFNFFFVRHAASCANEKSKKLDKIALDDPFISNDGIRATTDIKEEYDNFFKERMDHYFCSVLIRTWCTAWMLFTKYISKFQIAPHLRENVKGYTNHPYPYGTNVNRFAFFKEYVKTLKHLPDADDDGQPGYALMNKAFASYGSEFVDKNGIAEFMQWYITNENALGRNNKATRNVVVVCHSDIIKTFCENKNHLSESELRDRGMEGGEEGFFKKNNNYCVRIQVRMPVRELIPISQTRAQASRVIGGNKSKKIRKMSTKSKKHNFKKTRVRKTHGGNLGIALKKMLFGQQNQYVFSESESGENGSYVTNLPFPITIKTVIKGTKHITRYQSSEPPPPDCICYPDAYKEIEKTLECAEKYGKEDLMNYQQRHKLSPPPASPPPASAQHLEDNGSIWV</sequence>
<dbReference type="InterPro" id="IPR029033">
    <property type="entry name" value="His_PPase_superfam"/>
</dbReference>
<dbReference type="SUPFAM" id="SSF53254">
    <property type="entry name" value="Phosphoglycerate mutase-like"/>
    <property type="match status" value="1"/>
</dbReference>
<feature type="region of interest" description="Disordered" evidence="1">
    <location>
        <begin position="61"/>
        <end position="86"/>
    </location>
</feature>
<feature type="compositionally biased region" description="Pro residues" evidence="1">
    <location>
        <begin position="66"/>
        <end position="78"/>
    </location>
</feature>
<evidence type="ECO:0000313" key="2">
    <source>
        <dbReference type="EMBL" id="QHT34756.1"/>
    </source>
</evidence>
<dbReference type="AlphaFoldDB" id="A0A6C0EZW5"/>
<dbReference type="Gene3D" id="3.40.50.1240">
    <property type="entry name" value="Phosphoglycerate mutase-like"/>
    <property type="match status" value="1"/>
</dbReference>
<protein>
    <submittedName>
        <fullName evidence="2">Uncharacterized protein</fullName>
    </submittedName>
</protein>